<evidence type="ECO:0000256" key="2">
    <source>
        <dbReference type="ARBA" id="ARBA00022475"/>
    </source>
</evidence>
<keyword evidence="3" id="KW-0808">Transferase</keyword>
<feature type="transmembrane region" description="Helical" evidence="9">
    <location>
        <begin position="314"/>
        <end position="332"/>
    </location>
</feature>
<keyword evidence="6 9" id="KW-0472">Membrane</keyword>
<proteinExistence type="predicted"/>
<dbReference type="PANTHER" id="PTHR23028:SF53">
    <property type="entry name" value="ACYL_TRANSF_3 DOMAIN-CONTAINING PROTEIN"/>
    <property type="match status" value="1"/>
</dbReference>
<feature type="transmembrane region" description="Helical" evidence="9">
    <location>
        <begin position="383"/>
        <end position="402"/>
    </location>
</feature>
<comment type="subcellular location">
    <subcellularLocation>
        <location evidence="1">Cell membrane</location>
        <topology evidence="1">Multi-pass membrane protein</topology>
    </subcellularLocation>
</comment>
<feature type="transmembrane region" description="Helical" evidence="9">
    <location>
        <begin position="33"/>
        <end position="49"/>
    </location>
</feature>
<reference evidence="12 13" key="1">
    <citation type="submission" date="2021-01" db="EMBL/GenBank/DDBJ databases">
        <title>Genome seq and assembly of Nocardiodes sp. G10.</title>
        <authorList>
            <person name="Chhetri G."/>
        </authorList>
    </citation>
    <scope>NUCLEOTIDE SEQUENCE [LARGE SCALE GENOMIC DNA]</scope>
    <source>
        <strain evidence="12 13">G10</strain>
    </source>
</reference>
<keyword evidence="4 9" id="KW-0812">Transmembrane</keyword>
<feature type="region of interest" description="Disordered" evidence="8">
    <location>
        <begin position="1"/>
        <end position="21"/>
    </location>
</feature>
<dbReference type="PANTHER" id="PTHR23028">
    <property type="entry name" value="ACETYLTRANSFERASE"/>
    <property type="match status" value="1"/>
</dbReference>
<evidence type="ECO:0000313" key="12">
    <source>
        <dbReference type="EMBL" id="MBL0749842.1"/>
    </source>
</evidence>
<evidence type="ECO:0000256" key="9">
    <source>
        <dbReference type="SAM" id="Phobius"/>
    </source>
</evidence>
<feature type="domain" description="SGNH" evidence="11">
    <location>
        <begin position="471"/>
        <end position="702"/>
    </location>
</feature>
<dbReference type="EMBL" id="JAERSG010000007">
    <property type="protein sequence ID" value="MBL0749842.1"/>
    <property type="molecule type" value="Genomic_DNA"/>
</dbReference>
<evidence type="ECO:0000259" key="10">
    <source>
        <dbReference type="Pfam" id="PF01757"/>
    </source>
</evidence>
<dbReference type="Gene3D" id="3.40.50.1110">
    <property type="entry name" value="SGNH hydrolase"/>
    <property type="match status" value="1"/>
</dbReference>
<accession>A0ABS1LFE5</accession>
<feature type="transmembrane region" description="Helical" evidence="9">
    <location>
        <begin position="255"/>
        <end position="271"/>
    </location>
</feature>
<keyword evidence="5 9" id="KW-1133">Transmembrane helix</keyword>
<dbReference type="RefSeq" id="WP_201940415.1">
    <property type="nucleotide sequence ID" value="NZ_JAERSG010000007.1"/>
</dbReference>
<feature type="domain" description="Acyltransferase 3" evidence="10">
    <location>
        <begin position="30"/>
        <end position="358"/>
    </location>
</feature>
<dbReference type="InterPro" id="IPR002656">
    <property type="entry name" value="Acyl_transf_3_dom"/>
</dbReference>
<sequence length="722" mass="76445">MTVGARSPEAPAAGEAATARDSHDRTFRSDIQVLRAVAVLLVVASHVLGVPEGGFVGVDVFFVISGFLITRMLLDSAGRPWREVVSHFYARRARRILPAALTTLAVTSVASWLLLSRGRADSIATDAVWAALFGANWHFADIGTDYFTSTAPPSPLQHYWSLAVEEQFYVVWPLLLAVAFAALRARGRRTATGVALALAGTIAATSFVWACWQSADAPTVAYFSTFTRAWEIALGAVVACSATACGRLPHRLRDGLVLGSLAAIALAAFVITEQTTFPGPGAALPVLAAAVFLAAGTGVRRPLDTHRLLARRSVLHLGVLSYSIYLWHWPVLILARETLAVEPWVRNVVVLGLTLVLAEVTYRLVERPFLAAGSRTRVPRWRWGAVAVAAAVVAAAAVPGPGAGPDELSEQDLPVLAAPAGSTDTAGAMIGVLQNQLAEALATPDFPDLVPSIREPLAGVPEEMTDFDAKCLNPPDPTDASACTFEALNPNGRTVVLIGDSIATSWLPGIRAALGPEGFAVHAVTFSSCPPALVDFALDPQPWQEECAEGRAAALDQLEELQPDLVIGSVHQDAFGGVRVEPGQPDIHSTYVRGLLEVGERVRAAGARFVLLGPPPHAPNPLGCGGPLQHPVDCESSTLGNFDATTYVFSDAAQQGGFGFVNTAPWFCVDTRCPAFAGGRLIRFDDAHLTRQFSTYLAPLLREVLNLELIAAGESEQATAGG</sequence>
<evidence type="ECO:0000256" key="8">
    <source>
        <dbReference type="SAM" id="MobiDB-lite"/>
    </source>
</evidence>
<evidence type="ECO:0000256" key="6">
    <source>
        <dbReference type="ARBA" id="ARBA00023136"/>
    </source>
</evidence>
<evidence type="ECO:0000313" key="13">
    <source>
        <dbReference type="Proteomes" id="UP000636918"/>
    </source>
</evidence>
<dbReference type="InterPro" id="IPR036514">
    <property type="entry name" value="SGNH_hydro_sf"/>
</dbReference>
<dbReference type="Pfam" id="PF01757">
    <property type="entry name" value="Acyl_transf_3"/>
    <property type="match status" value="1"/>
</dbReference>
<evidence type="ECO:0000256" key="7">
    <source>
        <dbReference type="ARBA" id="ARBA00023315"/>
    </source>
</evidence>
<keyword evidence="2" id="KW-1003">Cell membrane</keyword>
<gene>
    <name evidence="12" type="ORF">JI751_19645</name>
</gene>
<keyword evidence="7 12" id="KW-0012">Acyltransferase</keyword>
<name>A0ABS1LFE5_9ACTN</name>
<dbReference type="Proteomes" id="UP000636918">
    <property type="component" value="Unassembled WGS sequence"/>
</dbReference>
<evidence type="ECO:0000256" key="4">
    <source>
        <dbReference type="ARBA" id="ARBA00022692"/>
    </source>
</evidence>
<evidence type="ECO:0000259" key="11">
    <source>
        <dbReference type="Pfam" id="PF19040"/>
    </source>
</evidence>
<feature type="transmembrane region" description="Helical" evidence="9">
    <location>
        <begin position="167"/>
        <end position="183"/>
    </location>
</feature>
<evidence type="ECO:0000256" key="3">
    <source>
        <dbReference type="ARBA" id="ARBA00022679"/>
    </source>
</evidence>
<evidence type="ECO:0000256" key="1">
    <source>
        <dbReference type="ARBA" id="ARBA00004651"/>
    </source>
</evidence>
<feature type="transmembrane region" description="Helical" evidence="9">
    <location>
        <begin position="95"/>
        <end position="115"/>
    </location>
</feature>
<feature type="transmembrane region" description="Helical" evidence="9">
    <location>
        <begin position="55"/>
        <end position="74"/>
    </location>
</feature>
<comment type="caution">
    <text evidence="12">The sequence shown here is derived from an EMBL/GenBank/DDBJ whole genome shotgun (WGS) entry which is preliminary data.</text>
</comment>
<feature type="transmembrane region" description="Helical" evidence="9">
    <location>
        <begin position="190"/>
        <end position="209"/>
    </location>
</feature>
<dbReference type="GO" id="GO:0016746">
    <property type="term" value="F:acyltransferase activity"/>
    <property type="evidence" value="ECO:0007669"/>
    <property type="project" value="UniProtKB-KW"/>
</dbReference>
<evidence type="ECO:0000256" key="5">
    <source>
        <dbReference type="ARBA" id="ARBA00022989"/>
    </source>
</evidence>
<dbReference type="Pfam" id="PF19040">
    <property type="entry name" value="SGNH"/>
    <property type="match status" value="1"/>
</dbReference>
<dbReference type="InterPro" id="IPR050879">
    <property type="entry name" value="Acyltransferase_3"/>
</dbReference>
<protein>
    <submittedName>
        <fullName evidence="12">Acyltransferase</fullName>
    </submittedName>
</protein>
<organism evidence="12 13">
    <name type="scientific">Nocardioides baculatus</name>
    <dbReference type="NCBI Taxonomy" id="2801337"/>
    <lineage>
        <taxon>Bacteria</taxon>
        <taxon>Bacillati</taxon>
        <taxon>Actinomycetota</taxon>
        <taxon>Actinomycetes</taxon>
        <taxon>Propionibacteriales</taxon>
        <taxon>Nocardioidaceae</taxon>
        <taxon>Nocardioides</taxon>
    </lineage>
</organism>
<dbReference type="SUPFAM" id="SSF52266">
    <property type="entry name" value="SGNH hydrolase"/>
    <property type="match status" value="1"/>
</dbReference>
<feature type="compositionally biased region" description="Low complexity" evidence="8">
    <location>
        <begin position="1"/>
        <end position="17"/>
    </location>
</feature>
<dbReference type="InterPro" id="IPR043968">
    <property type="entry name" value="SGNH"/>
</dbReference>
<feature type="transmembrane region" description="Helical" evidence="9">
    <location>
        <begin position="344"/>
        <end position="362"/>
    </location>
</feature>
<keyword evidence="13" id="KW-1185">Reference proteome</keyword>
<feature type="transmembrane region" description="Helical" evidence="9">
    <location>
        <begin position="283"/>
        <end position="302"/>
    </location>
</feature>
<feature type="transmembrane region" description="Helical" evidence="9">
    <location>
        <begin position="229"/>
        <end position="248"/>
    </location>
</feature>